<accession>A0A811M945</accession>
<dbReference type="Proteomes" id="UP000582659">
    <property type="component" value="Unassembled WGS sequence"/>
</dbReference>
<dbReference type="AlphaFoldDB" id="A0A811M945"/>
<keyword evidence="3" id="KW-1185">Reference proteome</keyword>
<proteinExistence type="predicted"/>
<reference evidence="2" key="1">
    <citation type="submission" date="2020-09" db="EMBL/GenBank/DDBJ databases">
        <authorList>
            <person name="Kikuchi T."/>
        </authorList>
    </citation>
    <scope>NUCLEOTIDE SEQUENCE</scope>
    <source>
        <strain evidence="2">Ka4C1</strain>
    </source>
</reference>
<name>A0A811M945_BURXY</name>
<evidence type="ECO:0000313" key="2">
    <source>
        <dbReference type="EMBL" id="CAD5235792.1"/>
    </source>
</evidence>
<dbReference type="Proteomes" id="UP000659654">
    <property type="component" value="Unassembled WGS sequence"/>
</dbReference>
<feature type="region of interest" description="Disordered" evidence="1">
    <location>
        <begin position="22"/>
        <end position="41"/>
    </location>
</feature>
<dbReference type="EMBL" id="CAJFCV020000009">
    <property type="protein sequence ID" value="CAG9132683.1"/>
    <property type="molecule type" value="Genomic_DNA"/>
</dbReference>
<comment type="caution">
    <text evidence="2">The sequence shown here is derived from an EMBL/GenBank/DDBJ whole genome shotgun (WGS) entry which is preliminary data.</text>
</comment>
<organism evidence="2 3">
    <name type="scientific">Bursaphelenchus xylophilus</name>
    <name type="common">Pinewood nematode worm</name>
    <name type="synonym">Aphelenchoides xylophilus</name>
    <dbReference type="NCBI Taxonomy" id="6326"/>
    <lineage>
        <taxon>Eukaryota</taxon>
        <taxon>Metazoa</taxon>
        <taxon>Ecdysozoa</taxon>
        <taxon>Nematoda</taxon>
        <taxon>Chromadorea</taxon>
        <taxon>Rhabditida</taxon>
        <taxon>Tylenchina</taxon>
        <taxon>Tylenchomorpha</taxon>
        <taxon>Aphelenchoidea</taxon>
        <taxon>Aphelenchoididae</taxon>
        <taxon>Bursaphelenchus</taxon>
    </lineage>
</organism>
<gene>
    <name evidence="2" type="ORF">BXYJ_LOCUS15883</name>
</gene>
<evidence type="ECO:0000256" key="1">
    <source>
        <dbReference type="SAM" id="MobiDB-lite"/>
    </source>
</evidence>
<sequence>MIYHHFFNYKIIPESNGSLENNANSTASLPTSAQDGTMAETQTNGRNNMEYIAPRFHCPTPNVYHPFFTMNLNITFTHATPLSICNTHPPLPLAPHPSSVPLPSHSSPITLSSEYISKPHATDTFKKEKNKKKPWRSWRNQWCPEGLQKIRTNGHFFMVDGEAGAIESEEQVTLPSPAFHGNGRGL</sequence>
<protein>
    <submittedName>
        <fullName evidence="2">(pine wood nematode) hypothetical protein</fullName>
    </submittedName>
</protein>
<dbReference type="EMBL" id="CAJFDI010000009">
    <property type="protein sequence ID" value="CAD5235792.1"/>
    <property type="molecule type" value="Genomic_DNA"/>
</dbReference>
<evidence type="ECO:0000313" key="3">
    <source>
        <dbReference type="Proteomes" id="UP000659654"/>
    </source>
</evidence>